<evidence type="ECO:0000313" key="1">
    <source>
        <dbReference type="EMBL" id="CAD7698084.1"/>
    </source>
</evidence>
<keyword evidence="2" id="KW-1185">Reference proteome</keyword>
<organism evidence="1 2">
    <name type="scientific">Ostreobium quekettii</name>
    <dbReference type="NCBI Taxonomy" id="121088"/>
    <lineage>
        <taxon>Eukaryota</taxon>
        <taxon>Viridiplantae</taxon>
        <taxon>Chlorophyta</taxon>
        <taxon>core chlorophytes</taxon>
        <taxon>Ulvophyceae</taxon>
        <taxon>TCBD clade</taxon>
        <taxon>Bryopsidales</taxon>
        <taxon>Ostreobineae</taxon>
        <taxon>Ostreobiaceae</taxon>
        <taxon>Ostreobium</taxon>
    </lineage>
</organism>
<sequence>MLCRRSGCVWLLQQSMGQHPSARCMQRQAQEAARLETARLAARLGQLISDARQQLCVIRFMICVTGLWRQKAGRRVSDMCCLAARLSDLKGARGPECSSGAGF</sequence>
<dbReference type="AlphaFoldDB" id="A0A8S1IVE0"/>
<proteinExistence type="predicted"/>
<reference evidence="1" key="1">
    <citation type="submission" date="2020-12" db="EMBL/GenBank/DDBJ databases">
        <authorList>
            <person name="Iha C."/>
        </authorList>
    </citation>
    <scope>NUCLEOTIDE SEQUENCE</scope>
</reference>
<gene>
    <name evidence="1" type="ORF">OSTQU699_LOCUS3445</name>
</gene>
<evidence type="ECO:0000313" key="2">
    <source>
        <dbReference type="Proteomes" id="UP000708148"/>
    </source>
</evidence>
<dbReference type="Proteomes" id="UP000708148">
    <property type="component" value="Unassembled WGS sequence"/>
</dbReference>
<comment type="caution">
    <text evidence="1">The sequence shown here is derived from an EMBL/GenBank/DDBJ whole genome shotgun (WGS) entry which is preliminary data.</text>
</comment>
<protein>
    <submittedName>
        <fullName evidence="1">Uncharacterized protein</fullName>
    </submittedName>
</protein>
<accession>A0A8S1IVE0</accession>
<name>A0A8S1IVE0_9CHLO</name>
<dbReference type="EMBL" id="CAJHUC010000757">
    <property type="protein sequence ID" value="CAD7698084.1"/>
    <property type="molecule type" value="Genomic_DNA"/>
</dbReference>